<dbReference type="EMBL" id="JBFXLT010000017">
    <property type="protein sequence ID" value="KAL2817609.1"/>
    <property type="molecule type" value="Genomic_DNA"/>
</dbReference>
<proteinExistence type="predicted"/>
<comment type="caution">
    <text evidence="2">The sequence shown here is derived from an EMBL/GenBank/DDBJ whole genome shotgun (WGS) entry which is preliminary data.</text>
</comment>
<name>A0ABR4HQ57_9EURO</name>
<evidence type="ECO:0000256" key="1">
    <source>
        <dbReference type="SAM" id="MobiDB-lite"/>
    </source>
</evidence>
<sequence>MVELKIAVVGLGRQVSCPHLLDQVLRACVAVEEHEIEWVETDAEYKELGIATSMSIEIYAIQSLNAIKKGSIFCARSRRALILQRGSTCHQRHQVHQELEVMAGFSRFFNDSYHDAAERTRNASRDMGSPEPSSTIQNLQQSRTWTMPSASWNFGA</sequence>
<reference evidence="2 3" key="1">
    <citation type="submission" date="2024-07" db="EMBL/GenBank/DDBJ databases">
        <title>Section-level genome sequencing and comparative genomics of Aspergillus sections Usti and Cavernicolus.</title>
        <authorList>
            <consortium name="Lawrence Berkeley National Laboratory"/>
            <person name="Nybo J.L."/>
            <person name="Vesth T.C."/>
            <person name="Theobald S."/>
            <person name="Frisvad J.C."/>
            <person name="Larsen T.O."/>
            <person name="Kjaerboelling I."/>
            <person name="Rothschild-Mancinelli K."/>
            <person name="Lyhne E.K."/>
            <person name="Kogle M.E."/>
            <person name="Barry K."/>
            <person name="Clum A."/>
            <person name="Na H."/>
            <person name="Ledsgaard L."/>
            <person name="Lin J."/>
            <person name="Lipzen A."/>
            <person name="Kuo A."/>
            <person name="Riley R."/>
            <person name="Mondo S."/>
            <person name="Labutti K."/>
            <person name="Haridas S."/>
            <person name="Pangalinan J."/>
            <person name="Salamov A.A."/>
            <person name="Simmons B.A."/>
            <person name="Magnuson J.K."/>
            <person name="Chen J."/>
            <person name="Drula E."/>
            <person name="Henrissat B."/>
            <person name="Wiebenga A."/>
            <person name="Lubbers R.J."/>
            <person name="Gomes A.C."/>
            <person name="Makela M.R."/>
            <person name="Stajich J."/>
            <person name="Grigoriev I.V."/>
            <person name="Mortensen U.H."/>
            <person name="De Vries R.P."/>
            <person name="Baker S.E."/>
            <person name="Andersen M.R."/>
        </authorList>
    </citation>
    <scope>NUCLEOTIDE SEQUENCE [LARGE SCALE GENOMIC DNA]</scope>
    <source>
        <strain evidence="2 3">CBS 588.65</strain>
    </source>
</reference>
<protein>
    <submittedName>
        <fullName evidence="2">Uncharacterized protein</fullName>
    </submittedName>
</protein>
<accession>A0ABR4HQ57</accession>
<evidence type="ECO:0000313" key="3">
    <source>
        <dbReference type="Proteomes" id="UP001610334"/>
    </source>
</evidence>
<dbReference type="Proteomes" id="UP001610334">
    <property type="component" value="Unassembled WGS sequence"/>
</dbReference>
<organism evidence="2 3">
    <name type="scientific">Aspergillus granulosus</name>
    <dbReference type="NCBI Taxonomy" id="176169"/>
    <lineage>
        <taxon>Eukaryota</taxon>
        <taxon>Fungi</taxon>
        <taxon>Dikarya</taxon>
        <taxon>Ascomycota</taxon>
        <taxon>Pezizomycotina</taxon>
        <taxon>Eurotiomycetes</taxon>
        <taxon>Eurotiomycetidae</taxon>
        <taxon>Eurotiales</taxon>
        <taxon>Aspergillaceae</taxon>
        <taxon>Aspergillus</taxon>
        <taxon>Aspergillus subgen. Nidulantes</taxon>
    </lineage>
</organism>
<gene>
    <name evidence="2" type="ORF">BJX63DRAFT_429654</name>
</gene>
<feature type="compositionally biased region" description="Polar residues" evidence="1">
    <location>
        <begin position="131"/>
        <end position="140"/>
    </location>
</feature>
<evidence type="ECO:0000313" key="2">
    <source>
        <dbReference type="EMBL" id="KAL2817609.1"/>
    </source>
</evidence>
<feature type="region of interest" description="Disordered" evidence="1">
    <location>
        <begin position="119"/>
        <end position="140"/>
    </location>
</feature>
<keyword evidence="3" id="KW-1185">Reference proteome</keyword>